<dbReference type="SUPFAM" id="SSF51294">
    <property type="entry name" value="Hedgehog/intein (Hint) domain"/>
    <property type="match status" value="1"/>
</dbReference>
<evidence type="ECO:0000259" key="17">
    <source>
        <dbReference type="PROSITE" id="PS51985"/>
    </source>
</evidence>
<feature type="domain" description="Cryptic POLO box 1 (CPB1)" evidence="16">
    <location>
        <begin position="514"/>
        <end position="630"/>
    </location>
</feature>
<dbReference type="Pfam" id="PF00069">
    <property type="entry name" value="Pkinase"/>
    <property type="match status" value="1"/>
</dbReference>
<dbReference type="InterPro" id="IPR036465">
    <property type="entry name" value="vWFA_dom_sf"/>
</dbReference>
<dbReference type="InterPro" id="IPR000719">
    <property type="entry name" value="Prot_kinase_dom"/>
</dbReference>
<feature type="compositionally biased region" description="Basic and acidic residues" evidence="12">
    <location>
        <begin position="451"/>
        <end position="461"/>
    </location>
</feature>
<dbReference type="PROSITE" id="PS00113">
    <property type="entry name" value="ADENYLATE_KINASE"/>
    <property type="match status" value="1"/>
</dbReference>
<reference evidence="18" key="1">
    <citation type="submission" date="2021-02" db="EMBL/GenBank/DDBJ databases">
        <authorList>
            <person name="Nowell W R."/>
        </authorList>
    </citation>
    <scope>NUCLEOTIDE SEQUENCE</scope>
</reference>
<dbReference type="SUPFAM" id="SSF52540">
    <property type="entry name" value="P-loop containing nucleoside triphosphate hydrolases"/>
    <property type="match status" value="1"/>
</dbReference>
<evidence type="ECO:0000256" key="11">
    <source>
        <dbReference type="PROSITE-ProRule" id="PRU10141"/>
    </source>
</evidence>
<dbReference type="Gene3D" id="2.170.16.10">
    <property type="entry name" value="Hedgehog/Intein (Hint) domain"/>
    <property type="match status" value="1"/>
</dbReference>
<dbReference type="PROSITE" id="PS51984">
    <property type="entry name" value="CPB1"/>
    <property type="match status" value="1"/>
</dbReference>
<keyword evidence="5 11" id="KW-0547">Nucleotide-binding</keyword>
<dbReference type="Gene3D" id="3.30.1120.120">
    <property type="match status" value="1"/>
</dbReference>
<comment type="caution">
    <text evidence="18">The sequence shown here is derived from an EMBL/GenBank/DDBJ whole genome shotgun (WGS) entry which is preliminary data.</text>
</comment>
<dbReference type="InterPro" id="IPR033690">
    <property type="entry name" value="Adenylat_kinase_CS"/>
</dbReference>
<dbReference type="Gene3D" id="3.30.40.10">
    <property type="entry name" value="Zinc/RING finger domain, C3HC4 (zinc finger)"/>
    <property type="match status" value="1"/>
</dbReference>
<evidence type="ECO:0000256" key="12">
    <source>
        <dbReference type="SAM" id="MobiDB-lite"/>
    </source>
</evidence>
<dbReference type="InterPro" id="IPR001841">
    <property type="entry name" value="Znf_RING"/>
</dbReference>
<evidence type="ECO:0000256" key="5">
    <source>
        <dbReference type="ARBA" id="ARBA00022741"/>
    </source>
</evidence>
<dbReference type="InterPro" id="IPR017441">
    <property type="entry name" value="Protein_kinase_ATP_BS"/>
</dbReference>
<dbReference type="InterPro" id="IPR002035">
    <property type="entry name" value="VWF_A"/>
</dbReference>
<dbReference type="GO" id="GO:0005737">
    <property type="term" value="C:cytoplasm"/>
    <property type="evidence" value="ECO:0007669"/>
    <property type="project" value="UniProtKB-SubCell"/>
</dbReference>
<dbReference type="CDD" id="cd00081">
    <property type="entry name" value="Hint"/>
    <property type="match status" value="1"/>
</dbReference>
<evidence type="ECO:0000313" key="18">
    <source>
        <dbReference type="EMBL" id="CAF1099206.1"/>
    </source>
</evidence>
<dbReference type="GO" id="GO:0005634">
    <property type="term" value="C:nucleus"/>
    <property type="evidence" value="ECO:0007669"/>
    <property type="project" value="TreeGrafter"/>
</dbReference>
<dbReference type="HAMAP" id="MF_00235">
    <property type="entry name" value="Adenylate_kinase_Adk"/>
    <property type="match status" value="1"/>
</dbReference>
<evidence type="ECO:0000313" key="19">
    <source>
        <dbReference type="Proteomes" id="UP000663845"/>
    </source>
</evidence>
<dbReference type="PROSITE" id="PS50089">
    <property type="entry name" value="ZF_RING_2"/>
    <property type="match status" value="1"/>
</dbReference>
<evidence type="ECO:0008006" key="20">
    <source>
        <dbReference type="Google" id="ProtNLM"/>
    </source>
</evidence>
<keyword evidence="7" id="KW-0418">Kinase</keyword>
<dbReference type="InterPro" id="IPR011009">
    <property type="entry name" value="Kinase-like_dom_sf"/>
</dbReference>
<feature type="domain" description="VWFA" evidence="15">
    <location>
        <begin position="1238"/>
        <end position="1432"/>
    </location>
</feature>
<dbReference type="InterPro" id="IPR027417">
    <property type="entry name" value="P-loop_NTPase"/>
</dbReference>
<evidence type="ECO:0000256" key="10">
    <source>
        <dbReference type="PROSITE-ProRule" id="PRU00175"/>
    </source>
</evidence>
<dbReference type="GO" id="GO:0005524">
    <property type="term" value="F:ATP binding"/>
    <property type="evidence" value="ECO:0007669"/>
    <property type="project" value="UniProtKB-UniRule"/>
</dbReference>
<dbReference type="InterPro" id="IPR000850">
    <property type="entry name" value="Adenylat/UMP-CMP_kin"/>
</dbReference>
<comment type="subcellular location">
    <subcellularLocation>
        <location evidence="1">Cytoplasm</location>
    </subcellularLocation>
</comment>
<feature type="compositionally biased region" description="Basic and acidic residues" evidence="12">
    <location>
        <begin position="282"/>
        <end position="304"/>
    </location>
</feature>
<gene>
    <name evidence="18" type="ORF">JYZ213_LOCUS21286</name>
</gene>
<dbReference type="PROSITE" id="PS00108">
    <property type="entry name" value="PROTEIN_KINASE_ST"/>
    <property type="match status" value="1"/>
</dbReference>
<evidence type="ECO:0000256" key="7">
    <source>
        <dbReference type="ARBA" id="ARBA00022777"/>
    </source>
</evidence>
<dbReference type="Pfam" id="PF13920">
    <property type="entry name" value="zf-C3HC4_3"/>
    <property type="match status" value="1"/>
</dbReference>
<dbReference type="SUPFAM" id="SSF56112">
    <property type="entry name" value="Protein kinase-like (PK-like)"/>
    <property type="match status" value="1"/>
</dbReference>
<feature type="region of interest" description="Disordered" evidence="12">
    <location>
        <begin position="341"/>
        <end position="373"/>
    </location>
</feature>
<organism evidence="18 19">
    <name type="scientific">Adineta steineri</name>
    <dbReference type="NCBI Taxonomy" id="433720"/>
    <lineage>
        <taxon>Eukaryota</taxon>
        <taxon>Metazoa</taxon>
        <taxon>Spiralia</taxon>
        <taxon>Gnathifera</taxon>
        <taxon>Rotifera</taxon>
        <taxon>Eurotatoria</taxon>
        <taxon>Bdelloidea</taxon>
        <taxon>Adinetida</taxon>
        <taxon>Adinetidae</taxon>
        <taxon>Adineta</taxon>
    </lineage>
</organism>
<dbReference type="Pfam" id="PF18190">
    <property type="entry name" value="Plk4_PB1"/>
    <property type="match status" value="1"/>
</dbReference>
<keyword evidence="3" id="KW-0723">Serine/threonine-protein kinase</keyword>
<dbReference type="InterPro" id="IPR013083">
    <property type="entry name" value="Znf_RING/FYVE/PHD"/>
</dbReference>
<feature type="region of interest" description="Disordered" evidence="12">
    <location>
        <begin position="400"/>
        <end position="486"/>
    </location>
</feature>
<dbReference type="CDD" id="cd13114">
    <property type="entry name" value="POLO_box_Plk4_1"/>
    <property type="match status" value="1"/>
</dbReference>
<dbReference type="SMART" id="SM00305">
    <property type="entry name" value="HintC"/>
    <property type="match status" value="1"/>
</dbReference>
<dbReference type="SMART" id="SM00306">
    <property type="entry name" value="HintN"/>
    <property type="match status" value="1"/>
</dbReference>
<dbReference type="GO" id="GO:0004674">
    <property type="term" value="F:protein serine/threonine kinase activity"/>
    <property type="evidence" value="ECO:0007669"/>
    <property type="project" value="UniProtKB-KW"/>
</dbReference>
<keyword evidence="4" id="KW-0808">Transferase</keyword>
<keyword evidence="6 10" id="KW-0479">Metal-binding</keyword>
<name>A0A814P2W5_9BILA</name>
<dbReference type="Pfam" id="PF00092">
    <property type="entry name" value="VWA"/>
    <property type="match status" value="1"/>
</dbReference>
<dbReference type="InterPro" id="IPR032838">
    <property type="entry name" value="Vwaint_dom"/>
</dbReference>
<evidence type="ECO:0000259" key="16">
    <source>
        <dbReference type="PROSITE" id="PS51984"/>
    </source>
</evidence>
<dbReference type="PANTHER" id="PTHR24345:SF91">
    <property type="entry name" value="SERINE_THREONINE-PROTEIN KINASE PLK4"/>
    <property type="match status" value="1"/>
</dbReference>
<dbReference type="Gene3D" id="3.30.1120.130">
    <property type="match status" value="1"/>
</dbReference>
<dbReference type="InterPro" id="IPR033699">
    <property type="entry name" value="POLO_box_Plk4_1"/>
</dbReference>
<feature type="compositionally biased region" description="Polar residues" evidence="12">
    <location>
        <begin position="400"/>
        <end position="429"/>
    </location>
</feature>
<dbReference type="InterPro" id="IPR001767">
    <property type="entry name" value="Hedgehog_Hint"/>
</dbReference>
<dbReference type="SUPFAM" id="SSF57850">
    <property type="entry name" value="RING/U-box"/>
    <property type="match status" value="1"/>
</dbReference>
<dbReference type="Gene3D" id="3.40.50.300">
    <property type="entry name" value="P-loop containing nucleotide triphosphate hydrolases"/>
    <property type="match status" value="1"/>
</dbReference>
<dbReference type="Gene3D" id="1.10.510.10">
    <property type="entry name" value="Transferase(Phosphotransferase) domain 1"/>
    <property type="match status" value="1"/>
</dbReference>
<dbReference type="GO" id="GO:0016540">
    <property type="term" value="P:protein autoprocessing"/>
    <property type="evidence" value="ECO:0007669"/>
    <property type="project" value="InterPro"/>
</dbReference>
<dbReference type="InterPro" id="IPR047108">
    <property type="entry name" value="Plk4-like_POLO_box_2_sf"/>
</dbReference>
<dbReference type="Gene3D" id="3.40.50.410">
    <property type="entry name" value="von Willebrand factor, type A domain"/>
    <property type="match status" value="1"/>
</dbReference>
<keyword evidence="2" id="KW-0963">Cytoplasm</keyword>
<feature type="region of interest" description="Disordered" evidence="12">
    <location>
        <begin position="282"/>
        <end position="323"/>
    </location>
</feature>
<feature type="compositionally biased region" description="Polar residues" evidence="12">
    <location>
        <begin position="341"/>
        <end position="367"/>
    </location>
</feature>
<dbReference type="SMART" id="SM00184">
    <property type="entry name" value="RING"/>
    <property type="match status" value="1"/>
</dbReference>
<dbReference type="Pfam" id="PF00406">
    <property type="entry name" value="ADK"/>
    <property type="match status" value="1"/>
</dbReference>
<dbReference type="PROSITE" id="PS50011">
    <property type="entry name" value="PROTEIN_KINASE_DOM"/>
    <property type="match status" value="1"/>
</dbReference>
<feature type="compositionally biased region" description="Polar residues" evidence="12">
    <location>
        <begin position="462"/>
        <end position="486"/>
    </location>
</feature>
<evidence type="ECO:0000256" key="6">
    <source>
        <dbReference type="ARBA" id="ARBA00022771"/>
    </source>
</evidence>
<feature type="compositionally biased region" description="Low complexity" evidence="12">
    <location>
        <begin position="305"/>
        <end position="315"/>
    </location>
</feature>
<evidence type="ECO:0000256" key="1">
    <source>
        <dbReference type="ARBA" id="ARBA00004496"/>
    </source>
</evidence>
<dbReference type="PRINTS" id="PR00094">
    <property type="entry name" value="ADENYLTKNASE"/>
</dbReference>
<dbReference type="GO" id="GO:0008270">
    <property type="term" value="F:zinc ion binding"/>
    <property type="evidence" value="ECO:0007669"/>
    <property type="project" value="UniProtKB-KW"/>
</dbReference>
<accession>A0A814P2W5</accession>
<dbReference type="CDD" id="cd01428">
    <property type="entry name" value="ADK"/>
    <property type="match status" value="1"/>
</dbReference>
<dbReference type="GO" id="GO:0019205">
    <property type="term" value="F:nucleobase-containing compound kinase activity"/>
    <property type="evidence" value="ECO:0007669"/>
    <property type="project" value="InterPro"/>
</dbReference>
<keyword evidence="8" id="KW-0862">Zinc</keyword>
<dbReference type="SUPFAM" id="SSF53300">
    <property type="entry name" value="vWA-like"/>
    <property type="match status" value="1"/>
</dbReference>
<dbReference type="InterPro" id="IPR036844">
    <property type="entry name" value="Hint_dom_sf"/>
</dbReference>
<protein>
    <recommendedName>
        <fullName evidence="20">Serine/threonine-protein kinase PLK4</fullName>
    </recommendedName>
</protein>
<evidence type="ECO:0000256" key="8">
    <source>
        <dbReference type="ARBA" id="ARBA00022833"/>
    </source>
</evidence>
<dbReference type="InterPro" id="IPR003586">
    <property type="entry name" value="Hint_dom_C"/>
</dbReference>
<dbReference type="InterPro" id="IPR046437">
    <property type="entry name" value="Ser_Thr-PK_POLO_box_1_sf"/>
</dbReference>
<dbReference type="PROSITE" id="PS00107">
    <property type="entry name" value="PROTEIN_KINASE_ATP"/>
    <property type="match status" value="1"/>
</dbReference>
<dbReference type="PROSITE" id="PS50234">
    <property type="entry name" value="VWFA"/>
    <property type="match status" value="1"/>
</dbReference>
<evidence type="ECO:0000256" key="4">
    <source>
        <dbReference type="ARBA" id="ARBA00022679"/>
    </source>
</evidence>
<dbReference type="InterPro" id="IPR008271">
    <property type="entry name" value="Ser/Thr_kinase_AS"/>
</dbReference>
<feature type="domain" description="Protein kinase" evidence="13">
    <location>
        <begin position="24"/>
        <end position="298"/>
    </location>
</feature>
<evidence type="ECO:0000256" key="3">
    <source>
        <dbReference type="ARBA" id="ARBA00022527"/>
    </source>
</evidence>
<evidence type="ECO:0000259" key="15">
    <source>
        <dbReference type="PROSITE" id="PS50234"/>
    </source>
</evidence>
<proteinExistence type="inferred from homology"/>
<dbReference type="InterPro" id="IPR003587">
    <property type="entry name" value="Hint_dom_N"/>
</dbReference>
<dbReference type="SMART" id="SM00220">
    <property type="entry name" value="S_TKc"/>
    <property type="match status" value="1"/>
</dbReference>
<feature type="binding site" evidence="11">
    <location>
        <position position="53"/>
    </location>
    <ligand>
        <name>ATP</name>
        <dbReference type="ChEBI" id="CHEBI:30616"/>
    </ligand>
</feature>
<dbReference type="PANTHER" id="PTHR24345">
    <property type="entry name" value="SERINE/THREONINE-PROTEIN KINASE PLK"/>
    <property type="match status" value="1"/>
</dbReference>
<dbReference type="InterPro" id="IPR033698">
    <property type="entry name" value="POLO_box_Plk4_2"/>
</dbReference>
<dbReference type="PROSITE" id="PS51985">
    <property type="entry name" value="CPB2"/>
    <property type="match status" value="1"/>
</dbReference>
<dbReference type="Pfam" id="PF14624">
    <property type="entry name" value="Vwaint"/>
    <property type="match status" value="1"/>
</dbReference>
<dbReference type="Proteomes" id="UP000663845">
    <property type="component" value="Unassembled WGS sequence"/>
</dbReference>
<sequence length="1923" mass="212904">MRPLLMGKSIAQKLFDTSGGSLHYELSHLLGKGGFATVHAARRKSDDLRVACKKIDRKKFEQENVHHFQSYQPHRHPIPSSRSTSMLDRLNAEINIHYGVKHPNIVELLNRFCDDNYVYLILEYCSNGDLERYLQEKKTLSENETRNICKQVVEGLVYLHDHDILHRDIKLSNLLLTDTYDVKIADFGLAKQLPSKREQTNETMCGTPNYISPEIASRNPHSFATDVWSLGILIATLLTGRPPFDTDTVHGTLSKVTQEKYELPTTFSDEAQDLVNNTLRKRPEDRPTIHEIRDHPFFSKEYSRSSHSYNESNSYQKLSSMGPNASVDSGLGVSMGRQRSVLNSTSGTNGNYAAHQYSSDPITSPTPSHHAAPMYMNTTARNKAPHDVFIYPVLTSTPAQQQPIHARQSPSFNHHSNLNDWLSNGSHSVNDPRPDSATSSVLSRDSGVARSDPKSSRDFSAKSETSSKTSHINNNNTVRNGLPSLSSSNTIQRLLQQQQHPQQVPTNFDPNTDQIREKLTPLNTQRLKILRQATKSFIMSIMENGEVVLETMRTKGTKRRIVDVFRVSSDGLRIITYTPNSRHGSPIGDHPPPIPRDKNAYQEYEFAQLPSEYWKKYLYAHKFVTLVRSRMAKIILYTPDAKCSLMETGVDFEAIFLCGVKISIYRENFKYDDPLKIKIINNIDKSESSLDFDRVATPNISAVEHFSPEIRQMLDNAITFYSFCLSKDQILEEHQRQFPNIQTFPVQFGKKHAQQSENNRPGSACSIGRSLSQQFGGSSSTVNELCIAPSTSVGTPLSMTSTRRIFASDTDVRSTKNSSSVSPMSSSAIFELDAEGNSCLNSLPLTNRIETGASLDQRFTMSNPAQKIVLLIGPPGSGKGTLGHAAASRLPNVLHISLGDFVRDEMEDPNSRFGKSVSPFVHRGQLIPDNIMLDIVSRRLQQPDVLASSTILLDGFPRTLHQAKALNKMLTVDRVVLLQAQEELCVDRINHRRIDPVSHLNYHTLLIPAPTAEVAARLVRRETDLDENKIRGRLQFFQQNLASILAVFPGKLFALNSAVSIQEELSALQQILSEPIVVEARKDPDPSSMPANPNSNNRVARSLCVVCMDEEADGVVLPCGHLCGCESCLNILLNSGATCPICRAHMNSVVKVFASGVAGEDTQVEQKQPEIVPAQDEDDGNWSLAQQSLSVASEGASSLSARPALSIAPAVEWVNDQVPIPIAVSIAIPDMTQRSQVDICCVIDVSGSMGEDAKFQDPNDDSKFISEGMNQLDIVKHSVKAVIHTLTDQDRLSLVAFHDEARSVFTLSEMNEGGKRQAIDALEALEPQNSTNIWAGLEAGLESLRTARASPRRCFILILTDGQPTVSPPSGENMALRSYFEAHAGFTCSVSTFGFGYQLQSKMLLDVAREGKGTFAFIPDAKIVGTCFVNFVANACTNLALDAKVHLEPQNGAVFPPVLHPSFQRVPWGLVYDLGPLHFGSHRDLIVPMKIPVGVHDHHQPFLKVTVEWNSENNNHKESLIGSDFAVTVDALAAFARMSSVHSLEQVIDKCDATDPAGPKILKTLIGQLIGLEATAKDARITALLKGDLQERISKAVSTVERYKRWGAHYLRAILRSHEYQMRTNFMDPGLQVYGGVLFSELVQSGGEIFKGLPLKKYSDCDANSNNNNRNNNAAAANNYYAGNAGGCFSGECVVQCKEQDDVVREKQLSQVGDYFSTTTRSPSCFSGSSEITLADGTTKPLSHIQIGDKVLVNQHSFCEPILSFIHAKPDGLFSFLAIQVQSIKSNLSSTIFVSPNHLVFDFGSGKALFAGKFRVGDRVQFIENNEIVPGKIINIELTKQEGYYAPLTSSGTIVVNGVVASNYATVSNHELAHQVMGIYRWWIDLFGGSLLNEEIPWMLQMMLYVEQIVRWCGGLNLVDSYF</sequence>
<evidence type="ECO:0000259" key="14">
    <source>
        <dbReference type="PROSITE" id="PS50089"/>
    </source>
</evidence>
<dbReference type="Pfam" id="PF01079">
    <property type="entry name" value="Hint"/>
    <property type="match status" value="1"/>
</dbReference>
<dbReference type="FunFam" id="1.10.510.10:FF:000571">
    <property type="entry name" value="Maternal embryonic leucine zipper kinase"/>
    <property type="match status" value="1"/>
</dbReference>
<dbReference type="EMBL" id="CAJNOG010000231">
    <property type="protein sequence ID" value="CAF1099206.1"/>
    <property type="molecule type" value="Genomic_DNA"/>
</dbReference>
<feature type="domain" description="Cryptic POLO box 2 (CPB2)" evidence="17">
    <location>
        <begin position="631"/>
        <end position="758"/>
    </location>
</feature>
<dbReference type="GO" id="GO:0006139">
    <property type="term" value="P:nucleobase-containing compound metabolic process"/>
    <property type="evidence" value="ECO:0007669"/>
    <property type="project" value="InterPro"/>
</dbReference>
<evidence type="ECO:0000256" key="9">
    <source>
        <dbReference type="ARBA" id="ARBA00022840"/>
    </source>
</evidence>
<evidence type="ECO:0000259" key="13">
    <source>
        <dbReference type="PROSITE" id="PS50011"/>
    </source>
</evidence>
<keyword evidence="9 11" id="KW-0067">ATP-binding</keyword>
<dbReference type="SMART" id="SM00327">
    <property type="entry name" value="VWA"/>
    <property type="match status" value="1"/>
</dbReference>
<dbReference type="Pfam" id="PF18409">
    <property type="entry name" value="Plk4_PB2"/>
    <property type="match status" value="1"/>
</dbReference>
<evidence type="ECO:0000256" key="2">
    <source>
        <dbReference type="ARBA" id="ARBA00022490"/>
    </source>
</evidence>
<keyword evidence="6 10" id="KW-0863">Zinc-finger</keyword>
<feature type="domain" description="RING-type" evidence="14">
    <location>
        <begin position="1104"/>
        <end position="1143"/>
    </location>
</feature>